<dbReference type="InterPro" id="IPR038904">
    <property type="entry name" value="BRAT1"/>
</dbReference>
<dbReference type="PANTHER" id="PTHR21331">
    <property type="entry name" value="BRCA1-ASSOCIATED ATM ACTIVATOR 1"/>
    <property type="match status" value="1"/>
</dbReference>
<comment type="similarity">
    <text evidence="3">Belongs to the BRAT1 family.</text>
</comment>
<organism evidence="4 5">
    <name type="scientific">Papilio xuthus</name>
    <name type="common">Asian swallowtail butterfly</name>
    <dbReference type="NCBI Taxonomy" id="66420"/>
    <lineage>
        <taxon>Eukaryota</taxon>
        <taxon>Metazoa</taxon>
        <taxon>Ecdysozoa</taxon>
        <taxon>Arthropoda</taxon>
        <taxon>Hexapoda</taxon>
        <taxon>Insecta</taxon>
        <taxon>Pterygota</taxon>
        <taxon>Neoptera</taxon>
        <taxon>Endopterygota</taxon>
        <taxon>Lepidoptera</taxon>
        <taxon>Glossata</taxon>
        <taxon>Ditrysia</taxon>
        <taxon>Papilionoidea</taxon>
        <taxon>Papilionidae</taxon>
        <taxon>Papilioninae</taxon>
        <taxon>Papilio</taxon>
    </lineage>
</organism>
<keyword evidence="2" id="KW-0963">Cytoplasm</keyword>
<dbReference type="STRING" id="66420.A0A194PIJ3"/>
<evidence type="ECO:0000313" key="5">
    <source>
        <dbReference type="Proteomes" id="UP000053268"/>
    </source>
</evidence>
<dbReference type="AlphaFoldDB" id="A0A194PIJ3"/>
<evidence type="ECO:0000256" key="2">
    <source>
        <dbReference type="ARBA" id="ARBA00022490"/>
    </source>
</evidence>
<dbReference type="GO" id="GO:0006974">
    <property type="term" value="P:DNA damage response"/>
    <property type="evidence" value="ECO:0007669"/>
    <property type="project" value="InterPro"/>
</dbReference>
<sequence>MSMNDRKKKLMLFFAKIFEDEFELNAYYAKRILKYLQETPVNGFETNLLESSFFSEILLKTYNGCEVKTNSVKIFIANIVSVIYKNELQFSKLINLLRFHRFLQYMCNYNSKCAKYSDLLYASINMVTSPIAHYSGVKWLVDNKMWHYVLCCCTNFRPPRVSRAAYNFIAQLLWKLIEFEDDDVLAEIIEFIIKPVRYNQYHITNTIKDGEEVNVYAPMMSSLNAMLVVLGNTDDQLSKSYKIAPILMQRFNFDTHLQVILDVTRDPNLARILCEVLFKLYFNAIVEAYHRKKKTNSEIMNEITSIYNNVLQKLIEKQMSEAVADFVVKCNLFLAKLGAKKQQFFERDGKKFEFQNQFVLHLVVPMWTYHSLNCGSEAKLIEIDNYSFKLTNVTAEHITQSAEFFQKVVQNNTAYVKQVTIYTVKNLFQFRGQLTKATAGILYQGLYYVLQTFVMSDDVGNHLILSENPLRSPDDVRLLSLVLDAIKMLLKEHHINWYESLEIICLQVTLLNLMKQKCMCAKGLVQTIDLINLSVRNFLSPDMRLLVESDSGSSLSEIGVMTKEYMQHPDWEVRESALSLLLSCTDVSFVKYIPLQKVISSNHLMLLAATSALSDSEPYAQATALQCLAAAAKINKIWSDVKNVHPNLYVQLINLAQRNQEDIIRKEAANVLTEIFLHQNISCEFKNCLFQVMRKVALNDLHWEVQTAALNFWRHAIKQLCLDRGMMDGKFPTVTFSKEKRKIIVFNDNEIKKQLNNIMNDLSSIGCLNVLDKCLDIEQNVAVIEEAYKIVTELKVVLDNYKFSPTQTTAPKVDLTESKTAIDMDCEMDVGMELYSSHGGMFDLRELIIDEITNTSQSDLIIDIINKRPREQKEQLDTHDSLQNPIQPYAFLQKVNSIDYQAIINVKKGWRPDETNLDDLIDEILTNQSATQINTIDMCDV</sequence>
<gene>
    <name evidence="4" type="ORF">RR46_14358</name>
</gene>
<dbReference type="GO" id="GO:0008283">
    <property type="term" value="P:cell population proliferation"/>
    <property type="evidence" value="ECO:0007669"/>
    <property type="project" value="InterPro"/>
</dbReference>
<keyword evidence="5" id="KW-1185">Reference proteome</keyword>
<dbReference type="PANTHER" id="PTHR21331:SF2">
    <property type="entry name" value="BRCA1-ASSOCIATED ATM ACTIVATOR 1"/>
    <property type="match status" value="1"/>
</dbReference>
<dbReference type="GO" id="GO:0005737">
    <property type="term" value="C:cytoplasm"/>
    <property type="evidence" value="ECO:0007669"/>
    <property type="project" value="UniProtKB-SubCell"/>
</dbReference>
<reference evidence="4 5" key="1">
    <citation type="journal article" date="2015" name="Nat. Commun.">
        <title>Outbred genome sequencing and CRISPR/Cas9 gene editing in butterflies.</title>
        <authorList>
            <person name="Li X."/>
            <person name="Fan D."/>
            <person name="Zhang W."/>
            <person name="Liu G."/>
            <person name="Zhang L."/>
            <person name="Zhao L."/>
            <person name="Fang X."/>
            <person name="Chen L."/>
            <person name="Dong Y."/>
            <person name="Chen Y."/>
            <person name="Ding Y."/>
            <person name="Zhao R."/>
            <person name="Feng M."/>
            <person name="Zhu Y."/>
            <person name="Feng Y."/>
            <person name="Jiang X."/>
            <person name="Zhu D."/>
            <person name="Xiang H."/>
            <person name="Feng X."/>
            <person name="Li S."/>
            <person name="Wang J."/>
            <person name="Zhang G."/>
            <person name="Kronforst M.R."/>
            <person name="Wang W."/>
        </authorList>
    </citation>
    <scope>NUCLEOTIDE SEQUENCE [LARGE SCALE GENOMIC DNA]</scope>
    <source>
        <strain evidence="4">Ya'a_city_454_Px</strain>
        <tissue evidence="4">Whole body</tissue>
    </source>
</reference>
<dbReference type="InterPro" id="IPR011989">
    <property type="entry name" value="ARM-like"/>
</dbReference>
<evidence type="ECO:0000256" key="1">
    <source>
        <dbReference type="ARBA" id="ARBA00004496"/>
    </source>
</evidence>
<evidence type="ECO:0000256" key="3">
    <source>
        <dbReference type="ARBA" id="ARBA00061308"/>
    </source>
</evidence>
<protein>
    <recommendedName>
        <fullName evidence="6">BRCA1-associated ATM activator 1</fullName>
    </recommendedName>
</protein>
<dbReference type="GO" id="GO:0005634">
    <property type="term" value="C:nucleus"/>
    <property type="evidence" value="ECO:0007669"/>
    <property type="project" value="TreeGrafter"/>
</dbReference>
<proteinExistence type="inferred from homology"/>
<evidence type="ECO:0008006" key="6">
    <source>
        <dbReference type="Google" id="ProtNLM"/>
    </source>
</evidence>
<dbReference type="SUPFAM" id="SSF48371">
    <property type="entry name" value="ARM repeat"/>
    <property type="match status" value="1"/>
</dbReference>
<accession>A0A194PIJ3</accession>
<comment type="subcellular location">
    <subcellularLocation>
        <location evidence="1">Cytoplasm</location>
    </subcellularLocation>
</comment>
<evidence type="ECO:0000313" key="4">
    <source>
        <dbReference type="EMBL" id="KPI93137.1"/>
    </source>
</evidence>
<dbReference type="EMBL" id="KQ459603">
    <property type="protein sequence ID" value="KPI93137.1"/>
    <property type="molecule type" value="Genomic_DNA"/>
</dbReference>
<name>A0A194PIJ3_PAPXU</name>
<dbReference type="Gene3D" id="1.25.10.10">
    <property type="entry name" value="Leucine-rich Repeat Variant"/>
    <property type="match status" value="1"/>
</dbReference>
<dbReference type="InterPro" id="IPR016024">
    <property type="entry name" value="ARM-type_fold"/>
</dbReference>
<dbReference type="Proteomes" id="UP000053268">
    <property type="component" value="Unassembled WGS sequence"/>
</dbReference>